<sequence>MKLEHIALSISDSEEIKRFYHDILGMNQLRTFNLNKVLANDIFGID</sequence>
<evidence type="ECO:0000313" key="2">
    <source>
        <dbReference type="EMBL" id="GAH44216.1"/>
    </source>
</evidence>
<dbReference type="InterPro" id="IPR004360">
    <property type="entry name" value="Glyas_Fos-R_dOase_dom"/>
</dbReference>
<dbReference type="EMBL" id="BARU01010017">
    <property type="protein sequence ID" value="GAH44216.1"/>
    <property type="molecule type" value="Genomic_DNA"/>
</dbReference>
<gene>
    <name evidence="2" type="ORF">S03H2_19210</name>
</gene>
<proteinExistence type="predicted"/>
<evidence type="ECO:0000259" key="1">
    <source>
        <dbReference type="Pfam" id="PF00903"/>
    </source>
</evidence>
<dbReference type="InterPro" id="IPR029068">
    <property type="entry name" value="Glyas_Bleomycin-R_OHBP_Dase"/>
</dbReference>
<feature type="non-terminal residue" evidence="2">
    <location>
        <position position="46"/>
    </location>
</feature>
<protein>
    <recommendedName>
        <fullName evidence="1">Glyoxalase/fosfomycin resistance/dioxygenase domain-containing protein</fullName>
    </recommendedName>
</protein>
<reference evidence="2" key="1">
    <citation type="journal article" date="2014" name="Front. Microbiol.">
        <title>High frequency of phylogenetically diverse reductive dehalogenase-homologous genes in deep subseafloor sedimentary metagenomes.</title>
        <authorList>
            <person name="Kawai M."/>
            <person name="Futagami T."/>
            <person name="Toyoda A."/>
            <person name="Takaki Y."/>
            <person name="Nishi S."/>
            <person name="Hori S."/>
            <person name="Arai W."/>
            <person name="Tsubouchi T."/>
            <person name="Morono Y."/>
            <person name="Uchiyama I."/>
            <person name="Ito T."/>
            <person name="Fujiyama A."/>
            <person name="Inagaki F."/>
            <person name="Takami H."/>
        </authorList>
    </citation>
    <scope>NUCLEOTIDE SEQUENCE</scope>
    <source>
        <strain evidence="2">Expedition CK06-06</strain>
    </source>
</reference>
<name>X1FEZ7_9ZZZZ</name>
<dbReference type="Gene3D" id="3.10.180.10">
    <property type="entry name" value="2,3-Dihydroxybiphenyl 1,2-Dioxygenase, domain 1"/>
    <property type="match status" value="1"/>
</dbReference>
<organism evidence="2">
    <name type="scientific">marine sediment metagenome</name>
    <dbReference type="NCBI Taxonomy" id="412755"/>
    <lineage>
        <taxon>unclassified sequences</taxon>
        <taxon>metagenomes</taxon>
        <taxon>ecological metagenomes</taxon>
    </lineage>
</organism>
<accession>X1FEZ7</accession>
<feature type="domain" description="Glyoxalase/fosfomycin resistance/dioxygenase" evidence="1">
    <location>
        <begin position="2"/>
        <end position="33"/>
    </location>
</feature>
<dbReference type="AlphaFoldDB" id="X1FEZ7"/>
<comment type="caution">
    <text evidence="2">The sequence shown here is derived from an EMBL/GenBank/DDBJ whole genome shotgun (WGS) entry which is preliminary data.</text>
</comment>
<dbReference type="SUPFAM" id="SSF54593">
    <property type="entry name" value="Glyoxalase/Bleomycin resistance protein/Dihydroxybiphenyl dioxygenase"/>
    <property type="match status" value="1"/>
</dbReference>
<dbReference type="Pfam" id="PF00903">
    <property type="entry name" value="Glyoxalase"/>
    <property type="match status" value="1"/>
</dbReference>